<protein>
    <recommendedName>
        <fullName evidence="2">histidine kinase</fullName>
        <ecNumber evidence="2">2.7.13.3</ecNumber>
    </recommendedName>
</protein>
<evidence type="ECO:0000256" key="5">
    <source>
        <dbReference type="ARBA" id="ARBA00022777"/>
    </source>
</evidence>
<dbReference type="InterPro" id="IPR003661">
    <property type="entry name" value="HisK_dim/P_dom"/>
</dbReference>
<dbReference type="SUPFAM" id="SSF55874">
    <property type="entry name" value="ATPase domain of HSP90 chaperone/DNA topoisomerase II/histidine kinase"/>
    <property type="match status" value="1"/>
</dbReference>
<dbReference type="InterPro" id="IPR052162">
    <property type="entry name" value="Sensor_kinase/Photoreceptor"/>
</dbReference>
<keyword evidence="6" id="KW-0175">Coiled coil</keyword>
<dbReference type="PRINTS" id="PR00344">
    <property type="entry name" value="BCTRLSENSOR"/>
</dbReference>
<keyword evidence="3" id="KW-0597">Phosphoprotein</keyword>
<dbReference type="Pfam" id="PF01590">
    <property type="entry name" value="GAF"/>
    <property type="match status" value="1"/>
</dbReference>
<dbReference type="InterPro" id="IPR013655">
    <property type="entry name" value="PAS_fold_3"/>
</dbReference>
<comment type="caution">
    <text evidence="11">The sequence shown here is derived from an EMBL/GenBank/DDBJ whole genome shotgun (WGS) entry which is preliminary data.</text>
</comment>
<evidence type="ECO:0000256" key="2">
    <source>
        <dbReference type="ARBA" id="ARBA00012438"/>
    </source>
</evidence>
<feature type="domain" description="PAS" evidence="9">
    <location>
        <begin position="493"/>
        <end position="538"/>
    </location>
</feature>
<dbReference type="InterPro" id="IPR003018">
    <property type="entry name" value="GAF"/>
</dbReference>
<dbReference type="Gene3D" id="1.10.287.130">
    <property type="match status" value="1"/>
</dbReference>
<dbReference type="InterPro" id="IPR036097">
    <property type="entry name" value="HisK_dim/P_sf"/>
</dbReference>
<dbReference type="InterPro" id="IPR001610">
    <property type="entry name" value="PAC"/>
</dbReference>
<feature type="domain" description="Histidine kinase" evidence="8">
    <location>
        <begin position="904"/>
        <end position="1121"/>
    </location>
</feature>
<dbReference type="RefSeq" id="WP_150880125.1">
    <property type="nucleotide sequence ID" value="NZ_VTWS01000006.1"/>
</dbReference>
<dbReference type="Pfam" id="PF00512">
    <property type="entry name" value="HisKA"/>
    <property type="match status" value="1"/>
</dbReference>
<organism evidence="11 12">
    <name type="scientific">Larkinella humicola</name>
    <dbReference type="NCBI Taxonomy" id="2607654"/>
    <lineage>
        <taxon>Bacteria</taxon>
        <taxon>Pseudomonadati</taxon>
        <taxon>Bacteroidota</taxon>
        <taxon>Cytophagia</taxon>
        <taxon>Cytophagales</taxon>
        <taxon>Spirosomataceae</taxon>
        <taxon>Larkinella</taxon>
    </lineage>
</organism>
<dbReference type="CDD" id="cd00082">
    <property type="entry name" value="HisKA"/>
    <property type="match status" value="1"/>
</dbReference>
<dbReference type="PANTHER" id="PTHR43304">
    <property type="entry name" value="PHYTOCHROME-LIKE PROTEIN CPH1"/>
    <property type="match status" value="1"/>
</dbReference>
<evidence type="ECO:0000256" key="7">
    <source>
        <dbReference type="SAM" id="MobiDB-lite"/>
    </source>
</evidence>
<dbReference type="SMART" id="SM00065">
    <property type="entry name" value="GAF"/>
    <property type="match status" value="2"/>
</dbReference>
<dbReference type="Pfam" id="PF02518">
    <property type="entry name" value="HATPase_c"/>
    <property type="match status" value="1"/>
</dbReference>
<name>A0A5N1JA28_9BACT</name>
<dbReference type="AlphaFoldDB" id="A0A5N1JA28"/>
<keyword evidence="12" id="KW-1185">Reference proteome</keyword>
<evidence type="ECO:0000259" key="9">
    <source>
        <dbReference type="PROSITE" id="PS50112"/>
    </source>
</evidence>
<dbReference type="SUPFAM" id="SSF47384">
    <property type="entry name" value="Homodimeric domain of signal transducing histidine kinase"/>
    <property type="match status" value="1"/>
</dbReference>
<dbReference type="Pfam" id="PF08447">
    <property type="entry name" value="PAS_3"/>
    <property type="match status" value="2"/>
</dbReference>
<dbReference type="Gene3D" id="2.10.70.100">
    <property type="match status" value="1"/>
</dbReference>
<evidence type="ECO:0000256" key="4">
    <source>
        <dbReference type="ARBA" id="ARBA00022679"/>
    </source>
</evidence>
<keyword evidence="5" id="KW-0418">Kinase</keyword>
<dbReference type="NCBIfam" id="TIGR00229">
    <property type="entry name" value="sensory_box"/>
    <property type="match status" value="3"/>
</dbReference>
<dbReference type="PANTHER" id="PTHR43304:SF1">
    <property type="entry name" value="PAC DOMAIN-CONTAINING PROTEIN"/>
    <property type="match status" value="1"/>
</dbReference>
<dbReference type="InterPro" id="IPR004358">
    <property type="entry name" value="Sig_transdc_His_kin-like_C"/>
</dbReference>
<dbReference type="SUPFAM" id="SSF55781">
    <property type="entry name" value="GAF domain-like"/>
    <property type="match status" value="2"/>
</dbReference>
<feature type="domain" description="PAC" evidence="10">
    <location>
        <begin position="834"/>
        <end position="886"/>
    </location>
</feature>
<proteinExistence type="predicted"/>
<dbReference type="CDD" id="cd00075">
    <property type="entry name" value="HATPase"/>
    <property type="match status" value="1"/>
</dbReference>
<evidence type="ECO:0000259" key="10">
    <source>
        <dbReference type="PROSITE" id="PS50113"/>
    </source>
</evidence>
<comment type="catalytic activity">
    <reaction evidence="1">
        <text>ATP + protein L-histidine = ADP + protein N-phospho-L-histidine.</text>
        <dbReference type="EC" id="2.7.13.3"/>
    </reaction>
</comment>
<dbReference type="SMART" id="SM00091">
    <property type="entry name" value="PAS"/>
    <property type="match status" value="3"/>
</dbReference>
<dbReference type="InterPro" id="IPR000700">
    <property type="entry name" value="PAS-assoc_C"/>
</dbReference>
<evidence type="ECO:0000256" key="3">
    <source>
        <dbReference type="ARBA" id="ARBA00022553"/>
    </source>
</evidence>
<sequence>MEKLLQYWFNRSQQGVAILEPIRNEYQTIIDFRCRLVNTAFARIAGLPVDELTGITVSGCWPAADARRRLERLVSFLQLGLPQQLDEHYQTKNLDVWVHITLTPIEDQFLAEVQDITEQKTAEQELQRRLSMESIVSAISGQLITLDGFELDAYITDALEQISRFNGADRAAIFRYSDDQQRGSCSHEWCAPGITSSSHLFQNLPRTVFAWLYTRLENRRVIQLDTDKLPPEAVEEKAIFDSVFIRSMIAVPLIQDDKTRGFIGFYAIGKPKVWDENDVHLLQTFSTLISNAQHRQQQEAAIRRANQRLQGLHTIDQALLSHQPIEQSPLLTALRHINTLVPCERLTIFRFHEASGLAVAEYRLAEGRLEVNPGLAFSSHFIIDQLRQPSHVQYLPDLQPDDDGFPPGLHPYEQGFRSLVILPLYRRQVCIGAFTLVSTVSHFFTEEHLQIAQEVASQLAFVLNQHLEDKELKQQNEHLEQRVEERTREIGQLSALHQAVLQHAGQAIVSTDINGVVQTANQAAEKLLGYQNRELIGRVPKICPGPPDNPLPCITYELKDSENAPSDLFQVALKNRDYSYQECISVGKDGRQVPILLVTTTLKDHAGTVVGYVGICTDISALKAAETQLRNLNQRLQLATQAVGQGIWEDDLINNRLIWDDHLWAIFGMKPGRTDWTFQKFTEMVHPDDLPAFLEGTRQGKHQDTLDDRFSNVCRIIKPDGQIIYLEQNGLVVRDHQGRAIRAIGVAWDVTERKLAEEALRESEQRFREIAENVDEVFWIHSVEPFELLYINPAYARVFGSSSPHTASFLNTVLEDDRALVKAEFKKYRQGQEVTLQCRVRGMHQEIRWLHIRTFVMKDNRGMPVRYIGIVNDISSQKEKEFVLLKSLEREQELNQLKSQFVSTASHEFRTPLTTIQSSVDLIRLYLDSPATTAQPAIRKHLRVIEKEIERVSELLSDLLTIGTIEAGKVSFKPRWVDVIAVCMEIIATHFRQRSDERAVLVLVEGTPCPAYLDEKLMNHVIVNLLSNAFKFSKDDPHLRILFRKDSLVLQVIDRGIGIPAKDLSMLFQGFFRASNTAGIQGTGLGLVITRQFVEIHGGHLDIQSEENNGTTVTVTLTKALSDPSASASLPKVADAASPSAPHFQSQRSIR</sequence>
<dbReference type="PROSITE" id="PS50109">
    <property type="entry name" value="HIS_KIN"/>
    <property type="match status" value="1"/>
</dbReference>
<dbReference type="InterPro" id="IPR036890">
    <property type="entry name" value="HATPase_C_sf"/>
</dbReference>
<dbReference type="Gene3D" id="3.30.450.20">
    <property type="entry name" value="PAS domain"/>
    <property type="match status" value="4"/>
</dbReference>
<dbReference type="SMART" id="SM00387">
    <property type="entry name" value="HATPase_c"/>
    <property type="match status" value="1"/>
</dbReference>
<gene>
    <name evidence="11" type="ORF">F0P93_23240</name>
</gene>
<dbReference type="InterPro" id="IPR005467">
    <property type="entry name" value="His_kinase_dom"/>
</dbReference>
<dbReference type="SMART" id="SM00086">
    <property type="entry name" value="PAC"/>
    <property type="match status" value="4"/>
</dbReference>
<dbReference type="Pfam" id="PF08448">
    <property type="entry name" value="PAS_4"/>
    <property type="match status" value="2"/>
</dbReference>
<dbReference type="InterPro" id="IPR029016">
    <property type="entry name" value="GAF-like_dom_sf"/>
</dbReference>
<dbReference type="InterPro" id="IPR000014">
    <property type="entry name" value="PAS"/>
</dbReference>
<dbReference type="SUPFAM" id="SSF55785">
    <property type="entry name" value="PYP-like sensor domain (PAS domain)"/>
    <property type="match status" value="4"/>
</dbReference>
<dbReference type="Proteomes" id="UP000326344">
    <property type="component" value="Unassembled WGS sequence"/>
</dbReference>
<dbReference type="CDD" id="cd00130">
    <property type="entry name" value="PAS"/>
    <property type="match status" value="3"/>
</dbReference>
<feature type="domain" description="PAC" evidence="10">
    <location>
        <begin position="710"/>
        <end position="762"/>
    </location>
</feature>
<accession>A0A5N1JA28</accession>
<dbReference type="InterPro" id="IPR003594">
    <property type="entry name" value="HATPase_dom"/>
</dbReference>
<dbReference type="Gene3D" id="3.30.565.10">
    <property type="entry name" value="Histidine kinase-like ATPase, C-terminal domain"/>
    <property type="match status" value="1"/>
</dbReference>
<dbReference type="Gene3D" id="3.30.450.40">
    <property type="match status" value="2"/>
</dbReference>
<feature type="domain" description="PAC" evidence="10">
    <location>
        <begin position="574"/>
        <end position="631"/>
    </location>
</feature>
<evidence type="ECO:0000256" key="6">
    <source>
        <dbReference type="SAM" id="Coils"/>
    </source>
</evidence>
<keyword evidence="4" id="KW-0808">Transferase</keyword>
<reference evidence="11 12" key="1">
    <citation type="submission" date="2019-09" db="EMBL/GenBank/DDBJ databases">
        <title>Genome Sequence of Larkinella sp MA1.</title>
        <authorList>
            <person name="Srinivasan S."/>
        </authorList>
    </citation>
    <scope>NUCLEOTIDE SEQUENCE [LARGE SCALE GENOMIC DNA]</scope>
    <source>
        <strain evidence="11 12">MA1</strain>
    </source>
</reference>
<dbReference type="PROSITE" id="PS50112">
    <property type="entry name" value="PAS"/>
    <property type="match status" value="1"/>
</dbReference>
<dbReference type="EMBL" id="VTWS01000006">
    <property type="protein sequence ID" value="KAA9349311.1"/>
    <property type="molecule type" value="Genomic_DNA"/>
</dbReference>
<dbReference type="PROSITE" id="PS50113">
    <property type="entry name" value="PAC"/>
    <property type="match status" value="3"/>
</dbReference>
<evidence type="ECO:0000313" key="12">
    <source>
        <dbReference type="Proteomes" id="UP000326344"/>
    </source>
</evidence>
<dbReference type="EC" id="2.7.13.3" evidence="2"/>
<dbReference type="InterPro" id="IPR035965">
    <property type="entry name" value="PAS-like_dom_sf"/>
</dbReference>
<feature type="coiled-coil region" evidence="6">
    <location>
        <begin position="469"/>
        <end position="496"/>
    </location>
</feature>
<evidence type="ECO:0000256" key="1">
    <source>
        <dbReference type="ARBA" id="ARBA00000085"/>
    </source>
</evidence>
<dbReference type="InterPro" id="IPR013656">
    <property type="entry name" value="PAS_4"/>
</dbReference>
<dbReference type="SMART" id="SM00388">
    <property type="entry name" value="HisKA"/>
    <property type="match status" value="1"/>
</dbReference>
<evidence type="ECO:0000313" key="11">
    <source>
        <dbReference type="EMBL" id="KAA9349311.1"/>
    </source>
</evidence>
<dbReference type="Pfam" id="PF13185">
    <property type="entry name" value="GAF_2"/>
    <property type="match status" value="1"/>
</dbReference>
<dbReference type="GO" id="GO:0000155">
    <property type="term" value="F:phosphorelay sensor kinase activity"/>
    <property type="evidence" value="ECO:0007669"/>
    <property type="project" value="InterPro"/>
</dbReference>
<feature type="region of interest" description="Disordered" evidence="7">
    <location>
        <begin position="1130"/>
        <end position="1151"/>
    </location>
</feature>
<evidence type="ECO:0000259" key="8">
    <source>
        <dbReference type="PROSITE" id="PS50109"/>
    </source>
</evidence>